<dbReference type="GO" id="GO:0005525">
    <property type="term" value="F:GTP binding"/>
    <property type="evidence" value="ECO:0007669"/>
    <property type="project" value="UniProtKB-KW"/>
</dbReference>
<evidence type="ECO:0000256" key="4">
    <source>
        <dbReference type="ARBA" id="ARBA00022741"/>
    </source>
</evidence>
<evidence type="ECO:0000256" key="5">
    <source>
        <dbReference type="ARBA" id="ARBA00022801"/>
    </source>
</evidence>
<evidence type="ECO:0000313" key="9">
    <source>
        <dbReference type="EMBL" id="MQM72259.1"/>
    </source>
</evidence>
<dbReference type="NCBIfam" id="TIGR00073">
    <property type="entry name" value="hypB"/>
    <property type="match status" value="1"/>
</dbReference>
<keyword evidence="2" id="KW-0533">Nickel</keyword>
<dbReference type="PANTHER" id="PTHR30134">
    <property type="entry name" value="HYDROGENASE PROTEIN ASSEMBLY PROTEIN, NICKEL CHAPERONE"/>
    <property type="match status" value="1"/>
</dbReference>
<dbReference type="InterPro" id="IPR027417">
    <property type="entry name" value="P-loop_NTPase"/>
</dbReference>
<feature type="domain" description="CobW/HypB/UreG nucleotide-binding" evidence="8">
    <location>
        <begin position="38"/>
        <end position="197"/>
    </location>
</feature>
<evidence type="ECO:0000256" key="2">
    <source>
        <dbReference type="ARBA" id="ARBA00022596"/>
    </source>
</evidence>
<name>A0A6L5GPR2_9FIRM</name>
<dbReference type="PANTHER" id="PTHR30134:SF2">
    <property type="entry name" value="HYDROGENASE MATURATION FACTOR HYPB"/>
    <property type="match status" value="1"/>
</dbReference>
<evidence type="ECO:0000313" key="10">
    <source>
        <dbReference type="Proteomes" id="UP000473648"/>
    </source>
</evidence>
<reference evidence="9" key="1">
    <citation type="journal article" date="2020" name="Appl. Environ. Microbiol.">
        <title>Medium-Chain Fatty Acid Synthesis by 'Candidatus Weimeria bifida' gen. nov., sp. nov., and 'Candidatus Pseudoramibacter fermentans' sp. nov.</title>
        <authorList>
            <person name="Scarborough M.J."/>
            <person name="Myers K.S."/>
            <person name="Donohue T.J."/>
            <person name="Noguera D.R."/>
        </authorList>
    </citation>
    <scope>NUCLEOTIDE SEQUENCE</scope>
    <source>
        <strain evidence="9">EUB1.1</strain>
    </source>
</reference>
<dbReference type="Gene3D" id="3.40.50.300">
    <property type="entry name" value="P-loop containing nucleotide triphosphate hydrolases"/>
    <property type="match status" value="1"/>
</dbReference>
<dbReference type="GO" id="GO:0051604">
    <property type="term" value="P:protein maturation"/>
    <property type="evidence" value="ECO:0007669"/>
    <property type="project" value="InterPro"/>
</dbReference>
<dbReference type="EMBL" id="VOGB01000004">
    <property type="protein sequence ID" value="MQM72259.1"/>
    <property type="molecule type" value="Genomic_DNA"/>
</dbReference>
<dbReference type="GO" id="GO:0008270">
    <property type="term" value="F:zinc ion binding"/>
    <property type="evidence" value="ECO:0007669"/>
    <property type="project" value="TreeGrafter"/>
</dbReference>
<evidence type="ECO:0000256" key="6">
    <source>
        <dbReference type="ARBA" id="ARBA00022833"/>
    </source>
</evidence>
<dbReference type="GO" id="GO:0003924">
    <property type="term" value="F:GTPase activity"/>
    <property type="evidence" value="ECO:0007669"/>
    <property type="project" value="InterPro"/>
</dbReference>
<gene>
    <name evidence="9" type="primary">hypB</name>
    <name evidence="9" type="ORF">FRC53_02270</name>
</gene>
<organism evidence="9 10">
    <name type="scientific">Candidatus Pseudoramibacter fermentans</name>
    <dbReference type="NCBI Taxonomy" id="2594427"/>
    <lineage>
        <taxon>Bacteria</taxon>
        <taxon>Bacillati</taxon>
        <taxon>Bacillota</taxon>
        <taxon>Clostridia</taxon>
        <taxon>Eubacteriales</taxon>
        <taxon>Eubacteriaceae</taxon>
        <taxon>Pseudoramibacter</taxon>
    </lineage>
</organism>
<accession>A0A6L5GPR2</accession>
<dbReference type="PIRSF" id="PIRSF005624">
    <property type="entry name" value="Ni-bind_GTPase"/>
    <property type="match status" value="1"/>
</dbReference>
<dbReference type="InterPro" id="IPR004392">
    <property type="entry name" value="Hyd_mat_HypB"/>
</dbReference>
<keyword evidence="4" id="KW-0547">Nucleotide-binding</keyword>
<protein>
    <submittedName>
        <fullName evidence="9">Hydrogenase nickel incorporation protein HypB</fullName>
    </submittedName>
</protein>
<dbReference type="GO" id="GO:0016151">
    <property type="term" value="F:nickel cation binding"/>
    <property type="evidence" value="ECO:0007669"/>
    <property type="project" value="InterPro"/>
</dbReference>
<dbReference type="AlphaFoldDB" id="A0A6L5GPR2"/>
<keyword evidence="3" id="KW-0479">Metal-binding</keyword>
<sequence length="222" mass="24208">MSRKIEVIEIGRDLSQENDAAAQRIREDNAKRHRYLVNVMASPGAGKTSVLLKTAEALCSRFRLGVMEADIAAQVDAERMQAAGLHAVQVHTGGECAMDAAMTAQGLAAFGEVPVDLVFLENVGNLVCPAENDVGADLNVEILSVPEGDDKPLKYPLMFRVCPVVLINKIDTEPAFDFDREAVRARILALRPDAKIFFMSAKTGEGVQEWADWLTAQAKKKI</sequence>
<dbReference type="SUPFAM" id="SSF52540">
    <property type="entry name" value="P-loop containing nucleoside triphosphate hydrolases"/>
    <property type="match status" value="1"/>
</dbReference>
<dbReference type="InterPro" id="IPR003495">
    <property type="entry name" value="CobW/HypB/UreG_nucleotide-bd"/>
</dbReference>
<proteinExistence type="inferred from homology"/>
<evidence type="ECO:0000259" key="8">
    <source>
        <dbReference type="Pfam" id="PF02492"/>
    </source>
</evidence>
<keyword evidence="6" id="KW-0862">Zinc</keyword>
<dbReference type="Pfam" id="PF02492">
    <property type="entry name" value="cobW"/>
    <property type="match status" value="1"/>
</dbReference>
<evidence type="ECO:0000256" key="7">
    <source>
        <dbReference type="ARBA" id="ARBA00023134"/>
    </source>
</evidence>
<evidence type="ECO:0000256" key="1">
    <source>
        <dbReference type="ARBA" id="ARBA00006211"/>
    </source>
</evidence>
<keyword evidence="7" id="KW-0342">GTP-binding</keyword>
<dbReference type="Proteomes" id="UP000473648">
    <property type="component" value="Unassembled WGS sequence"/>
</dbReference>
<evidence type="ECO:0000256" key="3">
    <source>
        <dbReference type="ARBA" id="ARBA00022723"/>
    </source>
</evidence>
<keyword evidence="5" id="KW-0378">Hydrolase</keyword>
<keyword evidence="10" id="KW-1185">Reference proteome</keyword>
<comment type="similarity">
    <text evidence="1">Belongs to the SIMIBI class G3E GTPase family. HypB/HupM subfamily.</text>
</comment>
<comment type="caution">
    <text evidence="9">The sequence shown here is derived from an EMBL/GenBank/DDBJ whole genome shotgun (WGS) entry which is preliminary data.</text>
</comment>